<dbReference type="GO" id="GO:0006261">
    <property type="term" value="P:DNA-templated DNA replication"/>
    <property type="evidence" value="ECO:0007669"/>
    <property type="project" value="TreeGrafter"/>
</dbReference>
<dbReference type="EMBL" id="VSSQ01003208">
    <property type="protein sequence ID" value="MPM19609.1"/>
    <property type="molecule type" value="Genomic_DNA"/>
</dbReference>
<reference evidence="1" key="1">
    <citation type="submission" date="2019-08" db="EMBL/GenBank/DDBJ databases">
        <authorList>
            <person name="Kucharzyk K."/>
            <person name="Murdoch R.W."/>
            <person name="Higgins S."/>
            <person name="Loffler F."/>
        </authorList>
    </citation>
    <scope>NUCLEOTIDE SEQUENCE</scope>
</reference>
<comment type="caution">
    <text evidence="1">The sequence shown here is derived from an EMBL/GenBank/DDBJ whole genome shotgun (WGS) entry which is preliminary data.</text>
</comment>
<evidence type="ECO:0000313" key="1">
    <source>
        <dbReference type="EMBL" id="MPM19609.1"/>
    </source>
</evidence>
<dbReference type="SUPFAM" id="SSF52540">
    <property type="entry name" value="P-loop containing nucleoside triphosphate hydrolases"/>
    <property type="match status" value="1"/>
</dbReference>
<proteinExistence type="predicted"/>
<dbReference type="InterPro" id="IPR050238">
    <property type="entry name" value="DNA_Rep/Repair_Clamp_Loader"/>
</dbReference>
<dbReference type="Pfam" id="PF13177">
    <property type="entry name" value="DNA_pol3_delta2"/>
    <property type="match status" value="1"/>
</dbReference>
<dbReference type="PANTHER" id="PTHR11669:SF8">
    <property type="entry name" value="DNA POLYMERASE III SUBUNIT DELTA"/>
    <property type="match status" value="1"/>
</dbReference>
<dbReference type="InterPro" id="IPR027417">
    <property type="entry name" value="P-loop_NTPase"/>
</dbReference>
<protein>
    <recommendedName>
        <fullName evidence="2">DNA-directed DNA polymerase</fullName>
    </recommendedName>
</protein>
<organism evidence="1">
    <name type="scientific">bioreactor metagenome</name>
    <dbReference type="NCBI Taxonomy" id="1076179"/>
    <lineage>
        <taxon>unclassified sequences</taxon>
        <taxon>metagenomes</taxon>
        <taxon>ecological metagenomes</taxon>
    </lineage>
</organism>
<gene>
    <name evidence="1" type="ORF">SDC9_66035</name>
</gene>
<name>A0A644XU46_9ZZZZ</name>
<evidence type="ECO:0008006" key="2">
    <source>
        <dbReference type="Google" id="ProtNLM"/>
    </source>
</evidence>
<sequence>MYSTWTGLKNTDFWDIAGGEEALSRLMDMASSDRPPHALLIAGPAGAGKRTAALVFAKAVMCPHRQGYLACGKCRVCTSFDAGTNPDLTVIDCEKSIKVEAVRELRELAFANPVSAEHRVFVIMDADKMTTQAQNALLKLFEEPPPHLIIVLTAVSADSLLPTVRSRAAELRMGPMSIPETADFLRRKNPKADPAKIEAAARLSGGLIGQAAAILRKRSQHCDLGDAAAAGLKAHDKYGLLTLANKMSASKEDFAAACDGMVRAGTGALAAGDMPPAGAAALVHVTEKYRRTAEGAAALPLLCTAMLLEIWRDTYDNGLRRSV</sequence>
<accession>A0A644XU46</accession>
<dbReference type="Gene3D" id="3.40.50.300">
    <property type="entry name" value="P-loop containing nucleotide triphosphate hydrolases"/>
    <property type="match status" value="1"/>
</dbReference>
<dbReference type="AlphaFoldDB" id="A0A644XU46"/>
<dbReference type="PANTHER" id="PTHR11669">
    <property type="entry name" value="REPLICATION FACTOR C / DNA POLYMERASE III GAMMA-TAU SUBUNIT"/>
    <property type="match status" value="1"/>
</dbReference>